<proteinExistence type="predicted"/>
<accession>A0ABQ9G4Q6</accession>
<keyword evidence="2" id="KW-1185">Reference proteome</keyword>
<reference evidence="1 2" key="1">
    <citation type="submission" date="2023-02" db="EMBL/GenBank/DDBJ databases">
        <title>LHISI_Scaffold_Assembly.</title>
        <authorList>
            <person name="Stuart O.P."/>
            <person name="Cleave R."/>
            <person name="Magrath M.J.L."/>
            <person name="Mikheyev A.S."/>
        </authorList>
    </citation>
    <scope>NUCLEOTIDE SEQUENCE [LARGE SCALE GENOMIC DNA]</scope>
    <source>
        <strain evidence="1">Daus_M_001</strain>
        <tissue evidence="1">Leg muscle</tissue>
    </source>
</reference>
<dbReference type="Proteomes" id="UP001159363">
    <property type="component" value="Chromosome 14"/>
</dbReference>
<evidence type="ECO:0000313" key="2">
    <source>
        <dbReference type="Proteomes" id="UP001159363"/>
    </source>
</evidence>
<sequence>MLRTKTNTSDDSAFVTSKVRTVNAVFGSVSETEKATSTINILREESMSIGNVALADYITIQTGFTFSTDLEENAFDCLCGWVTIKLKPDFPYLEDNNETNILRRSTSPWDKHLSYGG</sequence>
<gene>
    <name evidence="1" type="ORF">PR048_031247</name>
</gene>
<name>A0ABQ9G4Q6_9NEOP</name>
<evidence type="ECO:0000313" key="1">
    <source>
        <dbReference type="EMBL" id="KAJ8867445.1"/>
    </source>
</evidence>
<dbReference type="EMBL" id="JARBHB010000015">
    <property type="protein sequence ID" value="KAJ8867445.1"/>
    <property type="molecule type" value="Genomic_DNA"/>
</dbReference>
<comment type="caution">
    <text evidence="1">The sequence shown here is derived from an EMBL/GenBank/DDBJ whole genome shotgun (WGS) entry which is preliminary data.</text>
</comment>
<protein>
    <submittedName>
        <fullName evidence="1">Uncharacterized protein</fullName>
    </submittedName>
</protein>
<organism evidence="1 2">
    <name type="scientific">Dryococelus australis</name>
    <dbReference type="NCBI Taxonomy" id="614101"/>
    <lineage>
        <taxon>Eukaryota</taxon>
        <taxon>Metazoa</taxon>
        <taxon>Ecdysozoa</taxon>
        <taxon>Arthropoda</taxon>
        <taxon>Hexapoda</taxon>
        <taxon>Insecta</taxon>
        <taxon>Pterygota</taxon>
        <taxon>Neoptera</taxon>
        <taxon>Polyneoptera</taxon>
        <taxon>Phasmatodea</taxon>
        <taxon>Verophasmatodea</taxon>
        <taxon>Anareolatae</taxon>
        <taxon>Phasmatidae</taxon>
        <taxon>Eurycanthinae</taxon>
        <taxon>Dryococelus</taxon>
    </lineage>
</organism>